<accession>A0ABV7PVP4</accession>
<reference evidence="3" key="1">
    <citation type="journal article" date="2019" name="Int. J. Syst. Evol. Microbiol.">
        <title>The Global Catalogue of Microorganisms (GCM) 10K type strain sequencing project: providing services to taxonomists for standard genome sequencing and annotation.</title>
        <authorList>
            <consortium name="The Broad Institute Genomics Platform"/>
            <consortium name="The Broad Institute Genome Sequencing Center for Infectious Disease"/>
            <person name="Wu L."/>
            <person name="Ma J."/>
        </authorList>
    </citation>
    <scope>NUCLEOTIDE SEQUENCE [LARGE SCALE GENOMIC DNA]</scope>
    <source>
        <strain evidence="3">CGMCC 4.7396</strain>
    </source>
</reference>
<dbReference type="Pfam" id="PF23275">
    <property type="entry name" value="TPR_23"/>
    <property type="match status" value="1"/>
</dbReference>
<protein>
    <recommendedName>
        <fullName evidence="1">TPR repeat domain-containing protein</fullName>
    </recommendedName>
</protein>
<dbReference type="EMBL" id="JBHRWO010000004">
    <property type="protein sequence ID" value="MFC3491632.1"/>
    <property type="molecule type" value="Genomic_DNA"/>
</dbReference>
<evidence type="ECO:0000313" key="3">
    <source>
        <dbReference type="Proteomes" id="UP001595712"/>
    </source>
</evidence>
<evidence type="ECO:0000259" key="1">
    <source>
        <dbReference type="Pfam" id="PF23275"/>
    </source>
</evidence>
<name>A0ABV7PVP4_9ACTN</name>
<dbReference type="Proteomes" id="UP001595712">
    <property type="component" value="Unassembled WGS sequence"/>
</dbReference>
<evidence type="ECO:0000313" key="2">
    <source>
        <dbReference type="EMBL" id="MFC3491632.1"/>
    </source>
</evidence>
<proteinExistence type="predicted"/>
<feature type="domain" description="TPR repeat" evidence="1">
    <location>
        <begin position="260"/>
        <end position="464"/>
    </location>
</feature>
<dbReference type="InterPro" id="IPR057037">
    <property type="entry name" value="TPR_rep_actino"/>
</dbReference>
<comment type="caution">
    <text evidence="2">The sequence shown here is derived from an EMBL/GenBank/DDBJ whole genome shotgun (WGS) entry which is preliminary data.</text>
</comment>
<organism evidence="2 3">
    <name type="scientific">Glycomyces rhizosphaerae</name>
    <dbReference type="NCBI Taxonomy" id="2054422"/>
    <lineage>
        <taxon>Bacteria</taxon>
        <taxon>Bacillati</taxon>
        <taxon>Actinomycetota</taxon>
        <taxon>Actinomycetes</taxon>
        <taxon>Glycomycetales</taxon>
        <taxon>Glycomycetaceae</taxon>
        <taxon>Glycomyces</taxon>
    </lineage>
</organism>
<gene>
    <name evidence="2" type="ORF">ACFO8M_03915</name>
</gene>
<keyword evidence="3" id="KW-1185">Reference proteome</keyword>
<sequence>MAAIPTLGSFDPPTTTANEDALEDAARSLDNHSGRILGQGTDVVAKMNTTAVEFSELVSEPIKQRGGEFLTAATAAMEGAVWGSAVTNRWAASVREFKAAVKKLNREWAEAVNDKFGIRESQVGGTTPNLTPAEREAATADATAYAGGLKLAEMNDAANAAYEKFKGDAADAGGMLKEGPTPENLRAMATGGGVDSWALFSVFGMNAPMPLTGDWGGVLGDDLLDALKNGRVEDLPPELRGQLGVLKALIERAHHLDSIGEGKLSAGELEYLERFFGAIDKSVFNMPDLLDDTYWTDADKALVLAGMGGGLLAVSNDKLGGGTGRLPDSVRNFVDAYIGGKGKGSDLKPQHHDGDELRALATMFDAIDYQGMAYMRGGKDFSAALTIAVSEHLDGEAGGFSIGEGTARTILDHSLANTDANAAILTGDLQHPYYKEHTAESVLRGLFGHQWEDDGKTAAKLIDWIPDAAVGKDEELAKSATESFAAMFGIMTDEKPVGPWDESGYEFFSDHFGEIGDYEAAPIGAANPAVAQAMGRSAIAFLDAFAASPVKETGVDWGGEAPLDLETGSRVRFLELVMGDEQARDDLAQAAYAHMYLETGGMPGWADGAEAGEHARTSGRLLGYVDAAFRAAQADAGEDAAGQTADANRQAAWMAAGFTIAKEIALEVPGASALHSGWKVVVNEGFELGKWGPGVARAENIVWKDGTAPYDEGVTRSLDDIKMEVGYSIVDGMTRDPKSGIDIGDVRQVEPQLVAGPKDAQDLRSVKDLLLANDPDLGDRRVSQDRVITGLERLIERDPELFQRYKDFIQDIEQQRKDVSQGQTE</sequence>
<dbReference type="RefSeq" id="WP_387970753.1">
    <property type="nucleotide sequence ID" value="NZ_JBHRWO010000004.1"/>
</dbReference>